<dbReference type="GO" id="GO:0004721">
    <property type="term" value="F:phosphoprotein phosphatase activity"/>
    <property type="evidence" value="ECO:0007669"/>
    <property type="project" value="InterPro"/>
</dbReference>
<evidence type="ECO:0000259" key="1">
    <source>
        <dbReference type="PROSITE" id="PS50056"/>
    </source>
</evidence>
<evidence type="ECO:0000313" key="3">
    <source>
        <dbReference type="Proteomes" id="UP001149090"/>
    </source>
</evidence>
<reference evidence="2" key="1">
    <citation type="submission" date="2022-10" db="EMBL/GenBank/DDBJ databases">
        <title>Novel sulphate-reducing endosymbionts in the free-living metamonad Anaeramoeba.</title>
        <authorList>
            <person name="Jerlstrom-Hultqvist J."/>
            <person name="Cepicka I."/>
            <person name="Gallot-Lavallee L."/>
            <person name="Salas-Leiva D."/>
            <person name="Curtis B.A."/>
            <person name="Zahonova K."/>
            <person name="Pipaliya S."/>
            <person name="Dacks J."/>
            <person name="Roger A.J."/>
        </authorList>
    </citation>
    <scope>NUCLEOTIDE SEQUENCE</scope>
    <source>
        <strain evidence="2">BMAN</strain>
    </source>
</reference>
<dbReference type="Pfam" id="PF13350">
    <property type="entry name" value="Y_phosphatase3"/>
    <property type="match status" value="2"/>
</dbReference>
<dbReference type="OMA" id="AFYCKAG"/>
<dbReference type="InterPro" id="IPR026893">
    <property type="entry name" value="Tyr/Ser_Pase_IphP-type"/>
</dbReference>
<dbReference type="InterPro" id="IPR000387">
    <property type="entry name" value="Tyr_Pase_dom"/>
</dbReference>
<keyword evidence="3" id="KW-1185">Reference proteome</keyword>
<name>A0A9Q0L7I4_ANAIG</name>
<dbReference type="PROSITE" id="PS50056">
    <property type="entry name" value="TYR_PHOSPHATASE_2"/>
    <property type="match status" value="1"/>
</dbReference>
<comment type="caution">
    <text evidence="2">The sequence shown here is derived from an EMBL/GenBank/DDBJ whole genome shotgun (WGS) entry which is preliminary data.</text>
</comment>
<gene>
    <name evidence="2" type="ORF">M0811_02977</name>
</gene>
<proteinExistence type="predicted"/>
<protein>
    <submittedName>
        <fullName evidence="2">Ptp/dsp-like</fullName>
    </submittedName>
</protein>
<dbReference type="EMBL" id="JAPDFW010000125">
    <property type="protein sequence ID" value="KAJ5067787.1"/>
    <property type="molecule type" value="Genomic_DNA"/>
</dbReference>
<dbReference type="Proteomes" id="UP001149090">
    <property type="component" value="Unassembled WGS sequence"/>
</dbReference>
<dbReference type="InterPro" id="IPR029021">
    <property type="entry name" value="Prot-tyrosine_phosphatase-like"/>
</dbReference>
<dbReference type="SUPFAM" id="SSF52799">
    <property type="entry name" value="(Phosphotyrosine protein) phosphatases II"/>
    <property type="match status" value="1"/>
</dbReference>
<evidence type="ECO:0000313" key="2">
    <source>
        <dbReference type="EMBL" id="KAJ5067787.1"/>
    </source>
</evidence>
<sequence length="302" mass="35459">MENQLKYRSITLEKVENFRELRFNEKIKPGMIYRSASLGNASEKDIKELKQRVKLIIDLRRSEEIAVEPGEHKIYQEFPFEEKKTEEEKEDQNETYFDVEKKSAIQMSIMTGDFFERALKKESRKEKLKVVGMKTFNFLSCGGCCGFYKMNVNGKIYQLVMGETIGTFYIKVVDFAQSELRHVLMHYTRKENYPILVHCSLGKDRTGVIVALLLAILGLSIDVIAEDYSKTRQLLSKETVDMIKKHCEIKKINFEDIISSDESFIRNMFKHIDEKYKSLDNYFDTIGITKKYRDQIREILLN</sequence>
<dbReference type="InterPro" id="IPR016130">
    <property type="entry name" value="Tyr_Pase_AS"/>
</dbReference>
<dbReference type="PANTHER" id="PTHR31126">
    <property type="entry name" value="TYROSINE-PROTEIN PHOSPHATASE"/>
    <property type="match status" value="1"/>
</dbReference>
<dbReference type="Gene3D" id="3.90.190.10">
    <property type="entry name" value="Protein tyrosine phosphatase superfamily"/>
    <property type="match status" value="1"/>
</dbReference>
<organism evidence="2 3">
    <name type="scientific">Anaeramoeba ignava</name>
    <name type="common">Anaerobic marine amoeba</name>
    <dbReference type="NCBI Taxonomy" id="1746090"/>
    <lineage>
        <taxon>Eukaryota</taxon>
        <taxon>Metamonada</taxon>
        <taxon>Anaeramoebidae</taxon>
        <taxon>Anaeramoeba</taxon>
    </lineage>
</organism>
<feature type="domain" description="Tyrosine specific protein phosphatases" evidence="1">
    <location>
        <begin position="167"/>
        <end position="243"/>
    </location>
</feature>
<dbReference type="PROSITE" id="PS00383">
    <property type="entry name" value="TYR_PHOSPHATASE_1"/>
    <property type="match status" value="1"/>
</dbReference>
<accession>A0A9Q0L7I4</accession>
<dbReference type="PANTHER" id="PTHR31126:SF1">
    <property type="entry name" value="TYROSINE SPECIFIC PROTEIN PHOSPHATASES DOMAIN-CONTAINING PROTEIN"/>
    <property type="match status" value="1"/>
</dbReference>
<dbReference type="OrthoDB" id="9988524at2759"/>
<dbReference type="AlphaFoldDB" id="A0A9Q0L7I4"/>